<dbReference type="PANTHER" id="PTHR10578">
    <property type="entry name" value="S -2-HYDROXY-ACID OXIDASE-RELATED"/>
    <property type="match status" value="1"/>
</dbReference>
<dbReference type="Pfam" id="PF01070">
    <property type="entry name" value="FMN_dh"/>
    <property type="match status" value="1"/>
</dbReference>
<dbReference type="GeneID" id="37005007"/>
<dbReference type="InterPro" id="IPR000262">
    <property type="entry name" value="FMN-dep_DH"/>
</dbReference>
<dbReference type="GO" id="GO:0016491">
    <property type="term" value="F:oxidoreductase activity"/>
    <property type="evidence" value="ECO:0007669"/>
    <property type="project" value="UniProtKB-KW"/>
</dbReference>
<evidence type="ECO:0000259" key="3">
    <source>
        <dbReference type="PROSITE" id="PS51349"/>
    </source>
</evidence>
<comment type="caution">
    <text evidence="4">The sequence shown here is derived from an EMBL/GenBank/DDBJ whole genome shotgun (WGS) entry which is preliminary data.</text>
</comment>
<keyword evidence="2" id="KW-0560">Oxidoreductase</keyword>
<dbReference type="PANTHER" id="PTHR10578:SF149">
    <property type="entry name" value="2-HYDROXYACID OXIDASE 2"/>
    <property type="match status" value="1"/>
</dbReference>
<dbReference type="RefSeq" id="XP_025337652.1">
    <property type="nucleotide sequence ID" value="XM_025483439.1"/>
</dbReference>
<accession>A0A2V1AG68</accession>
<evidence type="ECO:0000256" key="1">
    <source>
        <dbReference type="ARBA" id="ARBA00001917"/>
    </source>
</evidence>
<dbReference type="Proteomes" id="UP000244406">
    <property type="component" value="Unassembled WGS sequence"/>
</dbReference>
<dbReference type="InterPro" id="IPR037396">
    <property type="entry name" value="FMN_HAD"/>
</dbReference>
<evidence type="ECO:0000256" key="2">
    <source>
        <dbReference type="ARBA" id="ARBA00023002"/>
    </source>
</evidence>
<feature type="domain" description="FMN hydroxy acid dehydrogenase" evidence="3">
    <location>
        <begin position="1"/>
        <end position="211"/>
    </location>
</feature>
<evidence type="ECO:0000313" key="5">
    <source>
        <dbReference type="Proteomes" id="UP000244406"/>
    </source>
</evidence>
<dbReference type="InterPro" id="IPR013785">
    <property type="entry name" value="Aldolase_TIM"/>
</dbReference>
<name>A0A2V1AG68_9ASCO</name>
<proteinExistence type="predicted"/>
<keyword evidence="5" id="KW-1185">Reference proteome</keyword>
<evidence type="ECO:0000313" key="4">
    <source>
        <dbReference type="EMBL" id="PVH16712.1"/>
    </source>
</evidence>
<dbReference type="SUPFAM" id="SSF51395">
    <property type="entry name" value="FMN-linked oxidoreductases"/>
    <property type="match status" value="1"/>
</dbReference>
<reference evidence="4 5" key="1">
    <citation type="submission" date="2017-12" db="EMBL/GenBank/DDBJ databases">
        <title>Genome Sequence of the Amphotericin B-resistant Candida duobushaemulonii strain, B09383.</title>
        <authorList>
            <person name="Chow N.A."/>
            <person name="Gade L."/>
            <person name="Batra D."/>
            <person name="Rowe L.A."/>
            <person name="Loparev V.N."/>
            <person name="Litvintseva A.P."/>
        </authorList>
    </citation>
    <scope>NUCLEOTIDE SEQUENCE [LARGE SCALE GENOMIC DNA]</scope>
    <source>
        <strain evidence="4 5">B09383</strain>
    </source>
</reference>
<protein>
    <recommendedName>
        <fullName evidence="3">FMN hydroxy acid dehydrogenase domain-containing protein</fullName>
    </recommendedName>
</protein>
<dbReference type="EMBL" id="PKFP01000005">
    <property type="protein sequence ID" value="PVH16712.1"/>
    <property type="molecule type" value="Genomic_DNA"/>
</dbReference>
<sequence length="211" mass="23761">MDTPWKETYHDNINFFDNYKICPRVMIYNSTVDTEVQIGVAIKQVITVDTTWLGRILNELKNRFHLPGHLGFSNYPWINRNEMEDGTDRSSFDTTLTWEKKKYFESKTSLPIWLKGILAPENAILAVEAGADGIIASNHGGTQMDETLSTLDALPDIVAAGRVEISFTSMEVSEKEVKFSKPWVPTTVVLVYLAKVGLDGSVKRLKVTAKF</sequence>
<comment type="cofactor">
    <cofactor evidence="1">
        <name>FMN</name>
        <dbReference type="ChEBI" id="CHEBI:58210"/>
    </cofactor>
</comment>
<dbReference type="AlphaFoldDB" id="A0A2V1AG68"/>
<dbReference type="VEuPathDB" id="FungiDB:CXQ87_005008"/>
<gene>
    <name evidence="4" type="ORF">CXQ87_005008</name>
</gene>
<dbReference type="Gene3D" id="3.20.20.70">
    <property type="entry name" value="Aldolase class I"/>
    <property type="match status" value="1"/>
</dbReference>
<dbReference type="PROSITE" id="PS51349">
    <property type="entry name" value="FMN_HYDROXY_ACID_DH_2"/>
    <property type="match status" value="1"/>
</dbReference>
<organism evidence="4 5">
    <name type="scientific">Candidozyma duobushaemuli</name>
    <dbReference type="NCBI Taxonomy" id="1231522"/>
    <lineage>
        <taxon>Eukaryota</taxon>
        <taxon>Fungi</taxon>
        <taxon>Dikarya</taxon>
        <taxon>Ascomycota</taxon>
        <taxon>Saccharomycotina</taxon>
        <taxon>Pichiomycetes</taxon>
        <taxon>Metschnikowiaceae</taxon>
        <taxon>Candidozyma</taxon>
    </lineage>
</organism>